<gene>
    <name evidence="3" type="ORF">TRFO_29751</name>
</gene>
<proteinExistence type="predicted"/>
<dbReference type="GO" id="GO:0003877">
    <property type="term" value="F:ATP:ADP adenylyltransferase activity"/>
    <property type="evidence" value="ECO:0007669"/>
    <property type="project" value="InterPro"/>
</dbReference>
<name>A0A1J4JX03_9EUKA</name>
<evidence type="ECO:0000313" key="3">
    <source>
        <dbReference type="EMBL" id="OHT02992.1"/>
    </source>
</evidence>
<dbReference type="RefSeq" id="XP_068356128.1">
    <property type="nucleotide sequence ID" value="XM_068506962.1"/>
</dbReference>
<evidence type="ECO:0000313" key="4">
    <source>
        <dbReference type="Proteomes" id="UP000179807"/>
    </source>
</evidence>
<dbReference type="EMBL" id="MLAK01000845">
    <property type="protein sequence ID" value="OHT02992.1"/>
    <property type="molecule type" value="Genomic_DNA"/>
</dbReference>
<dbReference type="VEuPathDB" id="TrichDB:TRFO_29751"/>
<dbReference type="Gene3D" id="3.30.428.70">
    <property type="match status" value="1"/>
</dbReference>
<accession>A0A1J4JX03</accession>
<dbReference type="AlphaFoldDB" id="A0A1J4JX03"/>
<dbReference type="GO" id="GO:0005524">
    <property type="term" value="F:ATP binding"/>
    <property type="evidence" value="ECO:0007669"/>
    <property type="project" value="InterPro"/>
</dbReference>
<keyword evidence="4" id="KW-1185">Reference proteome</keyword>
<dbReference type="GeneID" id="94841666"/>
<dbReference type="Proteomes" id="UP000179807">
    <property type="component" value="Unassembled WGS sequence"/>
</dbReference>
<feature type="domain" description="ATP adenylyltransferase C-terminal" evidence="1">
    <location>
        <begin position="203"/>
        <end position="296"/>
    </location>
</feature>
<dbReference type="PANTHER" id="PTHR38420">
    <property type="entry name" value="AP-4-A PHOSPHORYLASE II"/>
    <property type="match status" value="1"/>
</dbReference>
<sequence>MALLQRAIENSYRAFANSDSFLLFLQGQDKRIIKNGIEFILHYFDPSVNNTSTNPPRVTKRDHLMPPYEPYIELDRFTTKEQLINVTSHHNRSSQNDQNSEKDQFRDVASPCHFLILNRYQFCPGHVIMSLDTTYNFKNEFQGSPLIDHDYSMLSILLHQVDDRGVAYYNGGVDAGCTQYHKHMQYVPNFYNPLFDKMALGEKLPYKYFTEKIDDYRPETIGYAYKKLMERMDHSGSYNLVISNKVAAIVPRIKAKHRSGVVLNSMGICGHLSVWNYNAKPVEENPLSVFEDCCIPVD</sequence>
<dbReference type="Pfam" id="PF19327">
    <property type="entry name" value="Ap4A_phos_N"/>
    <property type="match status" value="1"/>
</dbReference>
<feature type="domain" description="Ap4A phosphorylase 1/2 N-terminal" evidence="2">
    <location>
        <begin position="101"/>
        <end position="189"/>
    </location>
</feature>
<comment type="caution">
    <text evidence="3">The sequence shown here is derived from an EMBL/GenBank/DDBJ whole genome shotgun (WGS) entry which is preliminary data.</text>
</comment>
<reference evidence="3" key="1">
    <citation type="submission" date="2016-10" db="EMBL/GenBank/DDBJ databases">
        <authorList>
            <person name="Benchimol M."/>
            <person name="Almeida L.G."/>
            <person name="Vasconcelos A.T."/>
            <person name="Perreira-Neves A."/>
            <person name="Rosa I.A."/>
            <person name="Tasca T."/>
            <person name="Bogo M.R."/>
            <person name="de Souza W."/>
        </authorList>
    </citation>
    <scope>NUCLEOTIDE SEQUENCE [LARGE SCALE GENOMIC DNA]</scope>
    <source>
        <strain evidence="3">K</strain>
    </source>
</reference>
<dbReference type="SUPFAM" id="SSF54197">
    <property type="entry name" value="HIT-like"/>
    <property type="match status" value="1"/>
</dbReference>
<dbReference type="Pfam" id="PF09830">
    <property type="entry name" value="ATP_transf"/>
    <property type="match status" value="1"/>
</dbReference>
<protein>
    <submittedName>
        <fullName evidence="3">Uncharacterized protein</fullName>
    </submittedName>
</protein>
<dbReference type="InterPro" id="IPR036265">
    <property type="entry name" value="HIT-like_sf"/>
</dbReference>
<dbReference type="InterPro" id="IPR009163">
    <property type="entry name" value="Ap4A_phos1/2"/>
</dbReference>
<dbReference type="InterPro" id="IPR045759">
    <property type="entry name" value="Ap4A_phos1/2_N"/>
</dbReference>
<evidence type="ECO:0000259" key="2">
    <source>
        <dbReference type="Pfam" id="PF19327"/>
    </source>
</evidence>
<dbReference type="InterPro" id="IPR043171">
    <property type="entry name" value="Ap4A_phos1/2-like"/>
</dbReference>
<dbReference type="GO" id="GO:0009117">
    <property type="term" value="P:nucleotide metabolic process"/>
    <property type="evidence" value="ECO:0007669"/>
    <property type="project" value="InterPro"/>
</dbReference>
<evidence type="ECO:0000259" key="1">
    <source>
        <dbReference type="Pfam" id="PF09830"/>
    </source>
</evidence>
<dbReference type="OrthoDB" id="10267950at2759"/>
<dbReference type="PANTHER" id="PTHR38420:SF1">
    <property type="entry name" value="PUTATIVE (AFU_ORTHOLOGUE AFUA_5G14690)-RELATED"/>
    <property type="match status" value="1"/>
</dbReference>
<organism evidence="3 4">
    <name type="scientific">Tritrichomonas foetus</name>
    <dbReference type="NCBI Taxonomy" id="1144522"/>
    <lineage>
        <taxon>Eukaryota</taxon>
        <taxon>Metamonada</taxon>
        <taxon>Parabasalia</taxon>
        <taxon>Tritrichomonadida</taxon>
        <taxon>Tritrichomonadidae</taxon>
        <taxon>Tritrichomonas</taxon>
    </lineage>
</organism>
<dbReference type="InterPro" id="IPR019200">
    <property type="entry name" value="ATP_adenylylTrfase_C"/>
</dbReference>